<dbReference type="AlphaFoldDB" id="A0A5C3QVG9"/>
<evidence type="ECO:0000313" key="2">
    <source>
        <dbReference type="Proteomes" id="UP000305067"/>
    </source>
</evidence>
<evidence type="ECO:0000313" key="1">
    <source>
        <dbReference type="EMBL" id="TFL06003.1"/>
    </source>
</evidence>
<sequence>MDYYFPSSSPEAVAHSHFIENGFDWDTTHQHLDEAFVSSCAAYQAFSRYISGADLYIPPRNRPELERILKRYTYDAIHNTIAKARAQVLPGGYSRMCERAEISIKNVLNKTNNDHNLVVLHSRFLANHDAHALSPPSPRFIRTT</sequence>
<organism evidence="1 2">
    <name type="scientific">Pterulicium gracile</name>
    <dbReference type="NCBI Taxonomy" id="1884261"/>
    <lineage>
        <taxon>Eukaryota</taxon>
        <taxon>Fungi</taxon>
        <taxon>Dikarya</taxon>
        <taxon>Basidiomycota</taxon>
        <taxon>Agaricomycotina</taxon>
        <taxon>Agaricomycetes</taxon>
        <taxon>Agaricomycetidae</taxon>
        <taxon>Agaricales</taxon>
        <taxon>Pleurotineae</taxon>
        <taxon>Pterulaceae</taxon>
        <taxon>Pterulicium</taxon>
    </lineage>
</organism>
<gene>
    <name evidence="1" type="ORF">BDV98DRAFT_561022</name>
</gene>
<dbReference type="Proteomes" id="UP000305067">
    <property type="component" value="Unassembled WGS sequence"/>
</dbReference>
<keyword evidence="2" id="KW-1185">Reference proteome</keyword>
<dbReference type="EMBL" id="ML178816">
    <property type="protein sequence ID" value="TFL06003.1"/>
    <property type="molecule type" value="Genomic_DNA"/>
</dbReference>
<name>A0A5C3QVG9_9AGAR</name>
<dbReference type="OrthoDB" id="3229989at2759"/>
<protein>
    <submittedName>
        <fullName evidence="1">Uncharacterized protein</fullName>
    </submittedName>
</protein>
<proteinExistence type="predicted"/>
<accession>A0A5C3QVG9</accession>
<reference evidence="1 2" key="1">
    <citation type="journal article" date="2019" name="Nat. Ecol. Evol.">
        <title>Megaphylogeny resolves global patterns of mushroom evolution.</title>
        <authorList>
            <person name="Varga T."/>
            <person name="Krizsan K."/>
            <person name="Foldi C."/>
            <person name="Dima B."/>
            <person name="Sanchez-Garcia M."/>
            <person name="Sanchez-Ramirez S."/>
            <person name="Szollosi G.J."/>
            <person name="Szarkandi J.G."/>
            <person name="Papp V."/>
            <person name="Albert L."/>
            <person name="Andreopoulos W."/>
            <person name="Angelini C."/>
            <person name="Antonin V."/>
            <person name="Barry K.W."/>
            <person name="Bougher N.L."/>
            <person name="Buchanan P."/>
            <person name="Buyck B."/>
            <person name="Bense V."/>
            <person name="Catcheside P."/>
            <person name="Chovatia M."/>
            <person name="Cooper J."/>
            <person name="Damon W."/>
            <person name="Desjardin D."/>
            <person name="Finy P."/>
            <person name="Geml J."/>
            <person name="Haridas S."/>
            <person name="Hughes K."/>
            <person name="Justo A."/>
            <person name="Karasinski D."/>
            <person name="Kautmanova I."/>
            <person name="Kiss B."/>
            <person name="Kocsube S."/>
            <person name="Kotiranta H."/>
            <person name="LaButti K.M."/>
            <person name="Lechner B.E."/>
            <person name="Liimatainen K."/>
            <person name="Lipzen A."/>
            <person name="Lukacs Z."/>
            <person name="Mihaltcheva S."/>
            <person name="Morgado L.N."/>
            <person name="Niskanen T."/>
            <person name="Noordeloos M.E."/>
            <person name="Ohm R.A."/>
            <person name="Ortiz-Santana B."/>
            <person name="Ovrebo C."/>
            <person name="Racz N."/>
            <person name="Riley R."/>
            <person name="Savchenko A."/>
            <person name="Shiryaev A."/>
            <person name="Soop K."/>
            <person name="Spirin V."/>
            <person name="Szebenyi C."/>
            <person name="Tomsovsky M."/>
            <person name="Tulloss R.E."/>
            <person name="Uehling J."/>
            <person name="Grigoriev I.V."/>
            <person name="Vagvolgyi C."/>
            <person name="Papp T."/>
            <person name="Martin F.M."/>
            <person name="Miettinen O."/>
            <person name="Hibbett D.S."/>
            <person name="Nagy L.G."/>
        </authorList>
    </citation>
    <scope>NUCLEOTIDE SEQUENCE [LARGE SCALE GENOMIC DNA]</scope>
    <source>
        <strain evidence="1 2">CBS 309.79</strain>
    </source>
</reference>